<dbReference type="InterPro" id="IPR050738">
    <property type="entry name" value="Sulfatase"/>
</dbReference>
<dbReference type="GO" id="GO:0046872">
    <property type="term" value="F:metal ion binding"/>
    <property type="evidence" value="ECO:0007669"/>
    <property type="project" value="UniProtKB-KW"/>
</dbReference>
<name>A0A381SFQ3_9ZZZZ</name>
<organism evidence="6">
    <name type="scientific">marine metagenome</name>
    <dbReference type="NCBI Taxonomy" id="408172"/>
    <lineage>
        <taxon>unclassified sequences</taxon>
        <taxon>metagenomes</taxon>
        <taxon>ecological metagenomes</taxon>
    </lineage>
</organism>
<keyword evidence="4" id="KW-0106">Calcium</keyword>
<reference evidence="6" key="1">
    <citation type="submission" date="2018-05" db="EMBL/GenBank/DDBJ databases">
        <authorList>
            <person name="Lanie J.A."/>
            <person name="Ng W.-L."/>
            <person name="Kazmierczak K.M."/>
            <person name="Andrzejewski T.M."/>
            <person name="Davidsen T.M."/>
            <person name="Wayne K.J."/>
            <person name="Tettelin H."/>
            <person name="Glass J.I."/>
            <person name="Rusch D."/>
            <person name="Podicherti R."/>
            <person name="Tsui H.-C.T."/>
            <person name="Winkler M.E."/>
        </authorList>
    </citation>
    <scope>NUCLEOTIDE SEQUENCE</scope>
</reference>
<evidence type="ECO:0000256" key="1">
    <source>
        <dbReference type="ARBA" id="ARBA00008779"/>
    </source>
</evidence>
<proteinExistence type="inferred from homology"/>
<keyword evidence="2" id="KW-0479">Metal-binding</keyword>
<evidence type="ECO:0000256" key="3">
    <source>
        <dbReference type="ARBA" id="ARBA00022801"/>
    </source>
</evidence>
<accession>A0A381SFQ3</accession>
<feature type="domain" description="Sulfatase N-terminal" evidence="5">
    <location>
        <begin position="31"/>
        <end position="402"/>
    </location>
</feature>
<dbReference type="PROSITE" id="PS51257">
    <property type="entry name" value="PROKAR_LIPOPROTEIN"/>
    <property type="match status" value="1"/>
</dbReference>
<dbReference type="PANTHER" id="PTHR42693:SF53">
    <property type="entry name" value="ENDO-4-O-SULFATASE"/>
    <property type="match status" value="1"/>
</dbReference>
<keyword evidence="3" id="KW-0378">Hydrolase</keyword>
<dbReference type="GO" id="GO:0004065">
    <property type="term" value="F:arylsulfatase activity"/>
    <property type="evidence" value="ECO:0007669"/>
    <property type="project" value="TreeGrafter"/>
</dbReference>
<evidence type="ECO:0000256" key="4">
    <source>
        <dbReference type="ARBA" id="ARBA00022837"/>
    </source>
</evidence>
<dbReference type="InterPro" id="IPR000917">
    <property type="entry name" value="Sulfatase_N"/>
</dbReference>
<comment type="similarity">
    <text evidence="1">Belongs to the sulfatase family.</text>
</comment>
<dbReference type="PROSITE" id="PS00523">
    <property type="entry name" value="SULFATASE_1"/>
    <property type="match status" value="1"/>
</dbReference>
<protein>
    <recommendedName>
        <fullName evidence="5">Sulfatase N-terminal domain-containing protein</fullName>
    </recommendedName>
</protein>
<gene>
    <name evidence="6" type="ORF">METZ01_LOCUS53991</name>
</gene>
<dbReference type="PANTHER" id="PTHR42693">
    <property type="entry name" value="ARYLSULFATASE FAMILY MEMBER"/>
    <property type="match status" value="1"/>
</dbReference>
<dbReference type="InterPro" id="IPR017850">
    <property type="entry name" value="Alkaline_phosphatase_core_sf"/>
</dbReference>
<dbReference type="Pfam" id="PF00884">
    <property type="entry name" value="Sulfatase"/>
    <property type="match status" value="1"/>
</dbReference>
<dbReference type="InterPro" id="IPR024607">
    <property type="entry name" value="Sulfatase_CS"/>
</dbReference>
<dbReference type="SUPFAM" id="SSF53649">
    <property type="entry name" value="Alkaline phosphatase-like"/>
    <property type="match status" value="1"/>
</dbReference>
<dbReference type="EMBL" id="UINC01002873">
    <property type="protein sequence ID" value="SVA01137.1"/>
    <property type="molecule type" value="Genomic_DNA"/>
</dbReference>
<evidence type="ECO:0000259" key="5">
    <source>
        <dbReference type="Pfam" id="PF00884"/>
    </source>
</evidence>
<sequence>MMIHLRKLNHFLFLLLFSMGLFSCMKKEQRPNIIYILADDLGYGELGVYGQGIIETPNIDALASTGIRFTQHYSGSPVCAPSRSVLMTGLHSGHTHIRGNDEWKDRGDVWSYEAMLKNPFLEGQRPLLDTIVTVAEILKEAGYQTGGVGKWGLGAPTTEGVPNKQGFDFFYGYNCQRQAHTYYPMHLWRNEEREFLHNKMVPPHTNLADGVDPENPASYADFILNDYAPELIHNEAMSFIERNIHRPFFLYYASLIPHLPLQAPRHWVDYYRKKLGTEDPYTGKNYYPNQTPRATYAAMISTLDEQVGEIVKKLKDLGLYENTLIIFTSDNGPTYTGGADTRYFKSARPFKSERGWSKGYLHEGGIRVPMIASWPGRIAPGTVSDHLSVFYDVMPTLCDVIGQPLPSQTDGISFLPVLLDKGEIKKHEYLYWEFPAYNGQQAVRIGRWKGIRKDIFDDNLDIELFDLDKDKQEQNNVAANFPDVIEKIETIMEREHAPATLNRFKIAQLGDN</sequence>
<dbReference type="Gene3D" id="3.30.1120.10">
    <property type="match status" value="1"/>
</dbReference>
<evidence type="ECO:0000256" key="2">
    <source>
        <dbReference type="ARBA" id="ARBA00022723"/>
    </source>
</evidence>
<dbReference type="Gene3D" id="3.40.720.10">
    <property type="entry name" value="Alkaline Phosphatase, subunit A"/>
    <property type="match status" value="1"/>
</dbReference>
<dbReference type="CDD" id="cd16145">
    <property type="entry name" value="ARS_like"/>
    <property type="match status" value="1"/>
</dbReference>
<evidence type="ECO:0000313" key="6">
    <source>
        <dbReference type="EMBL" id="SVA01137.1"/>
    </source>
</evidence>
<dbReference type="AlphaFoldDB" id="A0A381SFQ3"/>